<organism evidence="1 2">
    <name type="scientific">Linderina pennispora</name>
    <dbReference type="NCBI Taxonomy" id="61395"/>
    <lineage>
        <taxon>Eukaryota</taxon>
        <taxon>Fungi</taxon>
        <taxon>Fungi incertae sedis</taxon>
        <taxon>Zoopagomycota</taxon>
        <taxon>Kickxellomycotina</taxon>
        <taxon>Kickxellomycetes</taxon>
        <taxon>Kickxellales</taxon>
        <taxon>Kickxellaceae</taxon>
        <taxon>Linderina</taxon>
    </lineage>
</organism>
<dbReference type="Proteomes" id="UP000193922">
    <property type="component" value="Unassembled WGS sequence"/>
</dbReference>
<evidence type="ECO:0000313" key="1">
    <source>
        <dbReference type="EMBL" id="ORX64009.1"/>
    </source>
</evidence>
<name>A0A1Y1VRV5_9FUNG</name>
<keyword evidence="2" id="KW-1185">Reference proteome</keyword>
<reference evidence="1 2" key="1">
    <citation type="submission" date="2016-07" db="EMBL/GenBank/DDBJ databases">
        <title>Pervasive Adenine N6-methylation of Active Genes in Fungi.</title>
        <authorList>
            <consortium name="DOE Joint Genome Institute"/>
            <person name="Mondo S.J."/>
            <person name="Dannebaum R.O."/>
            <person name="Kuo R.C."/>
            <person name="Labutti K."/>
            <person name="Haridas S."/>
            <person name="Kuo A."/>
            <person name="Salamov A."/>
            <person name="Ahrendt S.R."/>
            <person name="Lipzen A."/>
            <person name="Sullivan W."/>
            <person name="Andreopoulos W.B."/>
            <person name="Clum A."/>
            <person name="Lindquist E."/>
            <person name="Daum C."/>
            <person name="Ramamoorthy G.K."/>
            <person name="Gryganskyi A."/>
            <person name="Culley D."/>
            <person name="Magnuson J.K."/>
            <person name="James T.Y."/>
            <person name="O'Malley M.A."/>
            <person name="Stajich J.E."/>
            <person name="Spatafora J.W."/>
            <person name="Visel A."/>
            <person name="Grigoriev I.V."/>
        </authorList>
    </citation>
    <scope>NUCLEOTIDE SEQUENCE [LARGE SCALE GENOMIC DNA]</scope>
    <source>
        <strain evidence="1 2">ATCC 12442</strain>
    </source>
</reference>
<protein>
    <submittedName>
        <fullName evidence="1">Uncharacterized protein</fullName>
    </submittedName>
</protein>
<sequence>MFLYRSINNLQGSDVERTELDDWESLLYLLCLCATAGVGENRGQPLGNMEMLAIRSWCISAAPMVGILKTLALGSLPAFESLLIRRFNNRQPDIEYLRTLTRDIYTNLFWNPSLGGIRCKGTAFAGGMRFNPFEERVREKDMLVATLAYVLGMARQTSSSLL</sequence>
<dbReference type="GeneID" id="63808475"/>
<dbReference type="RefSeq" id="XP_040739137.1">
    <property type="nucleotide sequence ID" value="XM_040891827.1"/>
</dbReference>
<dbReference type="EMBL" id="MCFD01000134">
    <property type="protein sequence ID" value="ORX64009.1"/>
    <property type="molecule type" value="Genomic_DNA"/>
</dbReference>
<dbReference type="OrthoDB" id="5584477at2759"/>
<comment type="caution">
    <text evidence="1">The sequence shown here is derived from an EMBL/GenBank/DDBJ whole genome shotgun (WGS) entry which is preliminary data.</text>
</comment>
<evidence type="ECO:0000313" key="2">
    <source>
        <dbReference type="Proteomes" id="UP000193922"/>
    </source>
</evidence>
<proteinExistence type="predicted"/>
<accession>A0A1Y1VRV5</accession>
<dbReference type="AlphaFoldDB" id="A0A1Y1VRV5"/>
<gene>
    <name evidence="1" type="ORF">DL89DRAFT_57621</name>
</gene>